<proteinExistence type="predicted"/>
<reference evidence="2 3" key="1">
    <citation type="submission" date="2023-02" db="EMBL/GenBank/DDBJ databases">
        <title>Host association and intracellularity evolved multiple times independently in the Rickettsiales.</title>
        <authorList>
            <person name="Castelli M."/>
            <person name="Nardi T."/>
            <person name="Gammuto L."/>
            <person name="Bellinzona G."/>
            <person name="Sabaneyeva E."/>
            <person name="Potekhin A."/>
            <person name="Serra V."/>
            <person name="Petroni G."/>
            <person name="Sassera D."/>
        </authorList>
    </citation>
    <scope>NUCLEOTIDE SEQUENCE [LARGE SCALE GENOMIC DNA]</scope>
    <source>
        <strain evidence="2 3">BOD18</strain>
    </source>
</reference>
<evidence type="ECO:0000313" key="3">
    <source>
        <dbReference type="Proteomes" id="UP001293791"/>
    </source>
</evidence>
<comment type="caution">
    <text evidence="2">The sequence shown here is derived from an EMBL/GenBank/DDBJ whole genome shotgun (WGS) entry which is preliminary data.</text>
</comment>
<feature type="transmembrane region" description="Helical" evidence="1">
    <location>
        <begin position="6"/>
        <end position="26"/>
    </location>
</feature>
<keyword evidence="1" id="KW-0472">Membrane</keyword>
<keyword evidence="1" id="KW-0812">Transmembrane</keyword>
<protein>
    <submittedName>
        <fullName evidence="2">Uncharacterized protein</fullName>
    </submittedName>
</protein>
<gene>
    <name evidence="2" type="ORF">Cyrtocomes_00460</name>
</gene>
<evidence type="ECO:0000256" key="1">
    <source>
        <dbReference type="SAM" id="Phobius"/>
    </source>
</evidence>
<dbReference type="EMBL" id="JARGYT010000020">
    <property type="protein sequence ID" value="MDZ5762092.1"/>
    <property type="molecule type" value="Genomic_DNA"/>
</dbReference>
<organism evidence="2 3">
    <name type="scientific">Candidatus Cyrtobacter comes</name>
    <dbReference type="NCBI Taxonomy" id="675776"/>
    <lineage>
        <taxon>Bacteria</taxon>
        <taxon>Pseudomonadati</taxon>
        <taxon>Pseudomonadota</taxon>
        <taxon>Alphaproteobacteria</taxon>
        <taxon>Rickettsiales</taxon>
        <taxon>Candidatus Midichloriaceae</taxon>
        <taxon>Candidatus Cyrtobacter</taxon>
    </lineage>
</organism>
<dbReference type="Proteomes" id="UP001293791">
    <property type="component" value="Unassembled WGS sequence"/>
</dbReference>
<keyword evidence="3" id="KW-1185">Reference proteome</keyword>
<name>A0ABU5L7I0_9RICK</name>
<evidence type="ECO:0000313" key="2">
    <source>
        <dbReference type="EMBL" id="MDZ5762092.1"/>
    </source>
</evidence>
<sequence>MSFGMVADFLHLTSLWIIAIFSVIMVSGFSSKFKLQTYYSSVFVLCITGAVSGTLLHACSTICTHCTFYATVAVLSLICAPSTKLEVKAA</sequence>
<feature type="transmembrane region" description="Helical" evidence="1">
    <location>
        <begin position="38"/>
        <end position="58"/>
    </location>
</feature>
<keyword evidence="1" id="KW-1133">Transmembrane helix</keyword>
<accession>A0ABU5L7I0</accession>